<reference evidence="1" key="1">
    <citation type="submission" date="2013-05" db="EMBL/GenBank/DDBJ databases">
        <authorList>
            <person name="Yim A.K.Y."/>
            <person name="Chan T.F."/>
            <person name="Ji K.M."/>
            <person name="Liu X.Y."/>
            <person name="Zhou J.W."/>
            <person name="Li R.Q."/>
            <person name="Yang K.Y."/>
            <person name="Li J."/>
            <person name="Li M."/>
            <person name="Law P.T.W."/>
            <person name="Wu Y.L."/>
            <person name="Cai Z.L."/>
            <person name="Qin H."/>
            <person name="Bao Y."/>
            <person name="Leung R.K.K."/>
            <person name="Ng P.K.S."/>
            <person name="Zou J."/>
            <person name="Zhong X.J."/>
            <person name="Ran P.X."/>
            <person name="Zhong N.S."/>
            <person name="Liu Z.G."/>
            <person name="Tsui S.K.W."/>
        </authorList>
    </citation>
    <scope>NUCLEOTIDE SEQUENCE</scope>
    <source>
        <strain evidence="1">Derf</strain>
        <tissue evidence="1">Whole organism</tissue>
    </source>
</reference>
<name>A0A922HPL4_DERFA</name>
<protein>
    <submittedName>
        <fullName evidence="1">Uncharacterized protein</fullName>
    </submittedName>
</protein>
<sequence length="80" mass="9800">MIMMMMTIITTNIHESMIHSIWKHKNQQYSHSTSFQHNCKLFNVYINILWCLVPFLEPLARRRQQQQQRRRITNCSKMCM</sequence>
<keyword evidence="2" id="KW-1185">Reference proteome</keyword>
<dbReference type="EMBL" id="ASGP02000006">
    <property type="protein sequence ID" value="KAH9501370.1"/>
    <property type="molecule type" value="Genomic_DNA"/>
</dbReference>
<accession>A0A922HPL4</accession>
<evidence type="ECO:0000313" key="1">
    <source>
        <dbReference type="EMBL" id="KAH9501370.1"/>
    </source>
</evidence>
<evidence type="ECO:0000313" key="2">
    <source>
        <dbReference type="Proteomes" id="UP000790347"/>
    </source>
</evidence>
<comment type="caution">
    <text evidence="1">The sequence shown here is derived from an EMBL/GenBank/DDBJ whole genome shotgun (WGS) entry which is preliminary data.</text>
</comment>
<dbReference type="AlphaFoldDB" id="A0A922HPL4"/>
<organism evidence="1 2">
    <name type="scientific">Dermatophagoides farinae</name>
    <name type="common">American house dust mite</name>
    <dbReference type="NCBI Taxonomy" id="6954"/>
    <lineage>
        <taxon>Eukaryota</taxon>
        <taxon>Metazoa</taxon>
        <taxon>Ecdysozoa</taxon>
        <taxon>Arthropoda</taxon>
        <taxon>Chelicerata</taxon>
        <taxon>Arachnida</taxon>
        <taxon>Acari</taxon>
        <taxon>Acariformes</taxon>
        <taxon>Sarcoptiformes</taxon>
        <taxon>Astigmata</taxon>
        <taxon>Psoroptidia</taxon>
        <taxon>Analgoidea</taxon>
        <taxon>Pyroglyphidae</taxon>
        <taxon>Dermatophagoidinae</taxon>
        <taxon>Dermatophagoides</taxon>
    </lineage>
</organism>
<dbReference type="Proteomes" id="UP000790347">
    <property type="component" value="Unassembled WGS sequence"/>
</dbReference>
<gene>
    <name evidence="1" type="ORF">DERF_012223</name>
</gene>
<reference evidence="1" key="2">
    <citation type="journal article" date="2022" name="Res Sq">
        <title>Comparative Genomics Reveals Insights into the Divergent Evolution of Astigmatic Mites and Household Pest Adaptations.</title>
        <authorList>
            <person name="Xiong Q."/>
            <person name="Wan A.T.-Y."/>
            <person name="Liu X.-Y."/>
            <person name="Fung C.S.-H."/>
            <person name="Xiao X."/>
            <person name="Malainual N."/>
            <person name="Hou J."/>
            <person name="Wang L."/>
            <person name="Wang M."/>
            <person name="Yang K."/>
            <person name="Cui Y."/>
            <person name="Leung E."/>
            <person name="Nong W."/>
            <person name="Shin S.-K."/>
            <person name="Au S."/>
            <person name="Jeong K.Y."/>
            <person name="Chew F.T."/>
            <person name="Hui J."/>
            <person name="Leung T.F."/>
            <person name="Tungtrongchitr A."/>
            <person name="Zhong N."/>
            <person name="Liu Z."/>
            <person name="Tsui S."/>
        </authorList>
    </citation>
    <scope>NUCLEOTIDE SEQUENCE</scope>
    <source>
        <strain evidence="1">Derf</strain>
        <tissue evidence="1">Whole organism</tissue>
    </source>
</reference>
<proteinExistence type="predicted"/>